<protein>
    <submittedName>
        <fullName evidence="1">Uncharacterized protein</fullName>
    </submittedName>
</protein>
<dbReference type="Proteomes" id="UP000184330">
    <property type="component" value="Unassembled WGS sequence"/>
</dbReference>
<dbReference type="EMBL" id="FJOG01000008">
    <property type="protein sequence ID" value="CZR56488.1"/>
    <property type="molecule type" value="Genomic_DNA"/>
</dbReference>
<keyword evidence="2" id="KW-1185">Reference proteome</keyword>
<dbReference type="AlphaFoldDB" id="A0A1L7WUP8"/>
<name>A0A1L7WUP8_9HELO</name>
<sequence>MASQEVWYNLGGSINEVRIKGVGKMSNSWNLLQECTYSCEDYLRGNGTGHRPIHFILTNGFQDGTCTGNVQFSDLGFNAFQEYLTAVSFKWRTDTPDVLQALDSFTNAAGE</sequence>
<evidence type="ECO:0000313" key="2">
    <source>
        <dbReference type="Proteomes" id="UP000184330"/>
    </source>
</evidence>
<gene>
    <name evidence="1" type="ORF">PAC_06376</name>
</gene>
<organism evidence="1 2">
    <name type="scientific">Phialocephala subalpina</name>
    <dbReference type="NCBI Taxonomy" id="576137"/>
    <lineage>
        <taxon>Eukaryota</taxon>
        <taxon>Fungi</taxon>
        <taxon>Dikarya</taxon>
        <taxon>Ascomycota</taxon>
        <taxon>Pezizomycotina</taxon>
        <taxon>Leotiomycetes</taxon>
        <taxon>Helotiales</taxon>
        <taxon>Mollisiaceae</taxon>
        <taxon>Phialocephala</taxon>
        <taxon>Phialocephala fortinii species complex</taxon>
    </lineage>
</organism>
<accession>A0A1L7WUP8</accession>
<reference evidence="1 2" key="1">
    <citation type="submission" date="2016-03" db="EMBL/GenBank/DDBJ databases">
        <authorList>
            <person name="Ploux O."/>
        </authorList>
    </citation>
    <scope>NUCLEOTIDE SEQUENCE [LARGE SCALE GENOMIC DNA]</scope>
    <source>
        <strain evidence="1 2">UAMH 11012</strain>
    </source>
</reference>
<proteinExistence type="predicted"/>
<evidence type="ECO:0000313" key="1">
    <source>
        <dbReference type="EMBL" id="CZR56488.1"/>
    </source>
</evidence>